<dbReference type="EMBL" id="BMIX01000008">
    <property type="protein sequence ID" value="GGG43630.1"/>
    <property type="molecule type" value="Genomic_DNA"/>
</dbReference>
<gene>
    <name evidence="1" type="ORF">GCM10011532_29590</name>
</gene>
<dbReference type="CDD" id="cd02980">
    <property type="entry name" value="TRX_Fd_family"/>
    <property type="match status" value="1"/>
</dbReference>
<accession>A0ABQ1WSA1</accession>
<keyword evidence="2" id="KW-1185">Reference proteome</keyword>
<organism evidence="1 2">
    <name type="scientific">Christiangramia forsetii</name>
    <dbReference type="NCBI Taxonomy" id="411153"/>
    <lineage>
        <taxon>Bacteria</taxon>
        <taxon>Pseudomonadati</taxon>
        <taxon>Bacteroidota</taxon>
        <taxon>Flavobacteriia</taxon>
        <taxon>Flavobacteriales</taxon>
        <taxon>Flavobacteriaceae</taxon>
        <taxon>Christiangramia</taxon>
    </lineage>
</organism>
<sequence length="85" mass="10193">MNIMEDHKNNKTVIYQCNGVNCRKKKGKLLHYYMKKYKLKNKIEVDIIDCNNRCQQAPVLHLHPDDIWFSEKDLGTVIKRYILNK</sequence>
<dbReference type="Gene3D" id="3.40.30.10">
    <property type="entry name" value="Glutaredoxin"/>
    <property type="match status" value="1"/>
</dbReference>
<proteinExistence type="predicted"/>
<comment type="caution">
    <text evidence="1">The sequence shown here is derived from an EMBL/GenBank/DDBJ whole genome shotgun (WGS) entry which is preliminary data.</text>
</comment>
<dbReference type="SUPFAM" id="SSF52833">
    <property type="entry name" value="Thioredoxin-like"/>
    <property type="match status" value="1"/>
</dbReference>
<protein>
    <recommendedName>
        <fullName evidence="3">(2Fe-2S) ferredoxin domain-containing protein</fullName>
    </recommendedName>
</protein>
<evidence type="ECO:0000313" key="1">
    <source>
        <dbReference type="EMBL" id="GGG43630.1"/>
    </source>
</evidence>
<name>A0ABQ1WSA1_9FLAO</name>
<evidence type="ECO:0008006" key="3">
    <source>
        <dbReference type="Google" id="ProtNLM"/>
    </source>
</evidence>
<dbReference type="InterPro" id="IPR036249">
    <property type="entry name" value="Thioredoxin-like_sf"/>
</dbReference>
<reference evidence="2" key="1">
    <citation type="journal article" date="2019" name="Int. J. Syst. Evol. Microbiol.">
        <title>The Global Catalogue of Microorganisms (GCM) 10K type strain sequencing project: providing services to taxonomists for standard genome sequencing and annotation.</title>
        <authorList>
            <consortium name="The Broad Institute Genomics Platform"/>
            <consortium name="The Broad Institute Genome Sequencing Center for Infectious Disease"/>
            <person name="Wu L."/>
            <person name="Ma J."/>
        </authorList>
    </citation>
    <scope>NUCLEOTIDE SEQUENCE [LARGE SCALE GENOMIC DNA]</scope>
    <source>
        <strain evidence="2">CGMCC 1.15422</strain>
    </source>
</reference>
<evidence type="ECO:0000313" key="2">
    <source>
        <dbReference type="Proteomes" id="UP000605733"/>
    </source>
</evidence>
<dbReference type="Proteomes" id="UP000605733">
    <property type="component" value="Unassembled WGS sequence"/>
</dbReference>